<protein>
    <submittedName>
        <fullName evidence="1">Uncharacterized protein</fullName>
    </submittedName>
</protein>
<dbReference type="OrthoDB" id="3477935at2"/>
<proteinExistence type="predicted"/>
<name>A0A2S8GR11_9BACT</name>
<sequence>MADSSIPGFREIADWPPPVVRPLRIASHGAIRGGGYELEMKDAAEQRFNVFFDSCLGRLCYSSGYEWEKDEDAAFVTPDGEIARDVLSLADNWICDEGERHLRLKEVITTARHWM</sequence>
<dbReference type="AlphaFoldDB" id="A0A2S8GR11"/>
<accession>A0A2S8GR11</accession>
<organism evidence="1 2">
    <name type="scientific">Blastopirellula marina</name>
    <dbReference type="NCBI Taxonomy" id="124"/>
    <lineage>
        <taxon>Bacteria</taxon>
        <taxon>Pseudomonadati</taxon>
        <taxon>Planctomycetota</taxon>
        <taxon>Planctomycetia</taxon>
        <taxon>Pirellulales</taxon>
        <taxon>Pirellulaceae</taxon>
        <taxon>Blastopirellula</taxon>
    </lineage>
</organism>
<evidence type="ECO:0000313" key="1">
    <source>
        <dbReference type="EMBL" id="PQO46464.1"/>
    </source>
</evidence>
<reference evidence="1 2" key="1">
    <citation type="submission" date="2018-02" db="EMBL/GenBank/DDBJ databases">
        <title>Comparative genomes isolates from brazilian mangrove.</title>
        <authorList>
            <person name="Araujo J.E."/>
            <person name="Taketani R.G."/>
            <person name="Silva M.C.P."/>
            <person name="Loureco M.V."/>
            <person name="Andreote F.D."/>
        </authorList>
    </citation>
    <scope>NUCLEOTIDE SEQUENCE [LARGE SCALE GENOMIC DNA]</scope>
    <source>
        <strain evidence="1 2">Nap-Phe MGV</strain>
    </source>
</reference>
<dbReference type="EMBL" id="PUHZ01000009">
    <property type="protein sequence ID" value="PQO46464.1"/>
    <property type="molecule type" value="Genomic_DNA"/>
</dbReference>
<dbReference type="Proteomes" id="UP000237819">
    <property type="component" value="Unassembled WGS sequence"/>
</dbReference>
<gene>
    <name evidence="1" type="ORF">C5Y93_08250</name>
</gene>
<comment type="caution">
    <text evidence="1">The sequence shown here is derived from an EMBL/GenBank/DDBJ whole genome shotgun (WGS) entry which is preliminary data.</text>
</comment>
<dbReference type="RefSeq" id="WP_105334942.1">
    <property type="nucleotide sequence ID" value="NZ_PUHZ01000009.1"/>
</dbReference>
<evidence type="ECO:0000313" key="2">
    <source>
        <dbReference type="Proteomes" id="UP000237819"/>
    </source>
</evidence>